<dbReference type="AlphaFoldDB" id="A0A8X6HN21"/>
<comment type="caution">
    <text evidence="1">The sequence shown here is derived from an EMBL/GenBank/DDBJ whole genome shotgun (WGS) entry which is preliminary data.</text>
</comment>
<evidence type="ECO:0000313" key="1">
    <source>
        <dbReference type="EMBL" id="GFR27016.1"/>
    </source>
</evidence>
<gene>
    <name evidence="1" type="ORF">TNCT_42291</name>
</gene>
<name>A0A8X6HN21_TRICU</name>
<keyword evidence="2" id="KW-1185">Reference proteome</keyword>
<organism evidence="1 2">
    <name type="scientific">Trichonephila clavata</name>
    <name type="common">Joro spider</name>
    <name type="synonym">Nephila clavata</name>
    <dbReference type="NCBI Taxonomy" id="2740835"/>
    <lineage>
        <taxon>Eukaryota</taxon>
        <taxon>Metazoa</taxon>
        <taxon>Ecdysozoa</taxon>
        <taxon>Arthropoda</taxon>
        <taxon>Chelicerata</taxon>
        <taxon>Arachnida</taxon>
        <taxon>Araneae</taxon>
        <taxon>Araneomorphae</taxon>
        <taxon>Entelegynae</taxon>
        <taxon>Araneoidea</taxon>
        <taxon>Nephilidae</taxon>
        <taxon>Trichonephila</taxon>
    </lineage>
</organism>
<dbReference type="Proteomes" id="UP000887116">
    <property type="component" value="Unassembled WGS sequence"/>
</dbReference>
<feature type="non-terminal residue" evidence="1">
    <location>
        <position position="1"/>
    </location>
</feature>
<dbReference type="EMBL" id="BMAO01038777">
    <property type="protein sequence ID" value="GFR27016.1"/>
    <property type="molecule type" value="Genomic_DNA"/>
</dbReference>
<sequence length="50" mass="5278">AWKGSSLFPFSKNVEEGKEQGLCSTGQGKEATVQGIQRGVLSNGGLKDPR</sequence>
<proteinExistence type="predicted"/>
<accession>A0A8X6HN21</accession>
<reference evidence="1" key="1">
    <citation type="submission" date="2020-07" db="EMBL/GenBank/DDBJ databases">
        <title>Multicomponent nature underlies the extraordinary mechanical properties of spider dragline silk.</title>
        <authorList>
            <person name="Kono N."/>
            <person name="Nakamura H."/>
            <person name="Mori M."/>
            <person name="Yoshida Y."/>
            <person name="Ohtoshi R."/>
            <person name="Malay A.D."/>
            <person name="Moran D.A.P."/>
            <person name="Tomita M."/>
            <person name="Numata K."/>
            <person name="Arakawa K."/>
        </authorList>
    </citation>
    <scope>NUCLEOTIDE SEQUENCE</scope>
</reference>
<evidence type="ECO:0000313" key="2">
    <source>
        <dbReference type="Proteomes" id="UP000887116"/>
    </source>
</evidence>
<protein>
    <submittedName>
        <fullName evidence="1">Uncharacterized protein</fullName>
    </submittedName>
</protein>